<gene>
    <name evidence="3" type="ORF">AB0301_02040</name>
</gene>
<accession>A0ABV3LD70</accession>
<dbReference type="Pfam" id="PF00296">
    <property type="entry name" value="Bac_luciferase"/>
    <property type="match status" value="1"/>
</dbReference>
<dbReference type="InterPro" id="IPR036661">
    <property type="entry name" value="Luciferase-like_sf"/>
</dbReference>
<dbReference type="InterPro" id="IPR019945">
    <property type="entry name" value="F420_G6P_DH-rel"/>
</dbReference>
<dbReference type="RefSeq" id="WP_366232211.1">
    <property type="nucleotide sequence ID" value="NZ_JBFBMH010000002.1"/>
</dbReference>
<name>A0ABV3LD70_9MICO</name>
<organism evidence="3 4">
    <name type="scientific">Microbacterium profundi</name>
    <dbReference type="NCBI Taxonomy" id="450380"/>
    <lineage>
        <taxon>Bacteria</taxon>
        <taxon>Bacillati</taxon>
        <taxon>Actinomycetota</taxon>
        <taxon>Actinomycetes</taxon>
        <taxon>Micrococcales</taxon>
        <taxon>Microbacteriaceae</taxon>
        <taxon>Microbacterium</taxon>
    </lineage>
</organism>
<dbReference type="GO" id="GO:0016491">
    <property type="term" value="F:oxidoreductase activity"/>
    <property type="evidence" value="ECO:0007669"/>
    <property type="project" value="UniProtKB-KW"/>
</dbReference>
<evidence type="ECO:0000313" key="4">
    <source>
        <dbReference type="Proteomes" id="UP001553715"/>
    </source>
</evidence>
<comment type="caution">
    <text evidence="3">The sequence shown here is derived from an EMBL/GenBank/DDBJ whole genome shotgun (WGS) entry which is preliminary data.</text>
</comment>
<sequence>MPSSSMNSTPGEVHHVVALEQFAPEAAVELAAAADKGGFAGTVVADRFQPWLPSQGNASFAWTVLGAIGQQTTGMVTASAVPGYRMHPATVAQASATLSALYPDRHRLILSAGDAIDEHIVGQYWPEASERAARLFEAAEVIRKLFSASAKGNDTRHSGPQFRLESSRLWTMPASPPLMQVWAGGPMTARRAGRTLDGIVVQAGPKERLATLLNAFREGRREAGRSATSTQTVVHAQLSWAPTDGEAMAQALRDWPMAGLRFPRGDIRSPFDVDQLARSVTADDIRARIPISSDPEVHRTYLQSFFDLGFDAVHVHNVGFLTQGEWIEIAGREILPKLVK</sequence>
<dbReference type="InterPro" id="IPR011251">
    <property type="entry name" value="Luciferase-like_dom"/>
</dbReference>
<dbReference type="NCBIfam" id="TIGR03557">
    <property type="entry name" value="F420_G6P_family"/>
    <property type="match status" value="1"/>
</dbReference>
<dbReference type="InterPro" id="IPR050564">
    <property type="entry name" value="F420-G6PD/mer"/>
</dbReference>
<proteinExistence type="predicted"/>
<dbReference type="Proteomes" id="UP001553715">
    <property type="component" value="Unassembled WGS sequence"/>
</dbReference>
<protein>
    <submittedName>
        <fullName evidence="3">TIGR03557 family F420-dependent LLM class oxidoreductase</fullName>
        <ecNumber evidence="3">1.-.-.-</ecNumber>
    </submittedName>
</protein>
<evidence type="ECO:0000256" key="1">
    <source>
        <dbReference type="ARBA" id="ARBA00023002"/>
    </source>
</evidence>
<dbReference type="SUPFAM" id="SSF51679">
    <property type="entry name" value="Bacterial luciferase-like"/>
    <property type="match status" value="1"/>
</dbReference>
<dbReference type="CDD" id="cd01097">
    <property type="entry name" value="Tetrahydromethanopterin_reductase"/>
    <property type="match status" value="1"/>
</dbReference>
<feature type="domain" description="Luciferase-like" evidence="2">
    <location>
        <begin position="19"/>
        <end position="311"/>
    </location>
</feature>
<evidence type="ECO:0000259" key="2">
    <source>
        <dbReference type="Pfam" id="PF00296"/>
    </source>
</evidence>
<dbReference type="EMBL" id="JBFBMH010000002">
    <property type="protein sequence ID" value="MEW1973854.1"/>
    <property type="molecule type" value="Genomic_DNA"/>
</dbReference>
<dbReference type="PANTHER" id="PTHR43244">
    <property type="match status" value="1"/>
</dbReference>
<keyword evidence="4" id="KW-1185">Reference proteome</keyword>
<dbReference type="EC" id="1.-.-.-" evidence="3"/>
<reference evidence="3 4" key="1">
    <citation type="submission" date="2024-06" db="EMBL/GenBank/DDBJ databases">
        <title>The Natural Products Discovery Center: Release of the First 8490 Sequenced Strains for Exploring Actinobacteria Biosynthetic Diversity.</title>
        <authorList>
            <person name="Kalkreuter E."/>
            <person name="Kautsar S.A."/>
            <person name="Yang D."/>
            <person name="Bader C.D."/>
            <person name="Teijaro C.N."/>
            <person name="Fluegel L."/>
            <person name="Davis C.M."/>
            <person name="Simpson J.R."/>
            <person name="Lauterbach L."/>
            <person name="Steele A.D."/>
            <person name="Gui C."/>
            <person name="Meng S."/>
            <person name="Li G."/>
            <person name="Viehrig K."/>
            <person name="Ye F."/>
            <person name="Su P."/>
            <person name="Kiefer A.F."/>
            <person name="Nichols A."/>
            <person name="Cepeda A.J."/>
            <person name="Yan W."/>
            <person name="Fan B."/>
            <person name="Jiang Y."/>
            <person name="Adhikari A."/>
            <person name="Zheng C.-J."/>
            <person name="Schuster L."/>
            <person name="Cowan T.M."/>
            <person name="Smanski M.J."/>
            <person name="Chevrette M.G."/>
            <person name="De Carvalho L.P.S."/>
            <person name="Shen B."/>
        </authorList>
    </citation>
    <scope>NUCLEOTIDE SEQUENCE [LARGE SCALE GENOMIC DNA]</scope>
    <source>
        <strain evidence="3 4">NPDC077434</strain>
    </source>
</reference>
<dbReference type="PANTHER" id="PTHR43244:SF1">
    <property type="entry name" value="5,10-METHYLENETETRAHYDROMETHANOPTERIN REDUCTASE"/>
    <property type="match status" value="1"/>
</dbReference>
<dbReference type="Gene3D" id="3.20.20.30">
    <property type="entry name" value="Luciferase-like domain"/>
    <property type="match status" value="1"/>
</dbReference>
<keyword evidence="1 3" id="KW-0560">Oxidoreductase</keyword>
<evidence type="ECO:0000313" key="3">
    <source>
        <dbReference type="EMBL" id="MEW1973854.1"/>
    </source>
</evidence>